<dbReference type="EMBL" id="JAGKQH010000001">
    <property type="protein sequence ID" value="KAG6608297.1"/>
    <property type="molecule type" value="Genomic_DNA"/>
</dbReference>
<evidence type="ECO:0000313" key="2">
    <source>
        <dbReference type="Proteomes" id="UP000685013"/>
    </source>
</evidence>
<protein>
    <submittedName>
        <fullName evidence="1">Uncharacterized protein</fullName>
    </submittedName>
</protein>
<comment type="caution">
    <text evidence="1">The sequence shown here is derived from an EMBL/GenBank/DDBJ whole genome shotgun (WGS) entry which is preliminary data.</text>
</comment>
<feature type="non-terminal residue" evidence="1">
    <location>
        <position position="1"/>
    </location>
</feature>
<gene>
    <name evidence="1" type="ORF">SDJN03_01639</name>
</gene>
<dbReference type="Proteomes" id="UP000685013">
    <property type="component" value="Chromosome 1"/>
</dbReference>
<reference evidence="1 2" key="1">
    <citation type="journal article" date="2021" name="Hortic Res">
        <title>The domestication of Cucurbita argyrosperma as revealed by the genome of its wild relative.</title>
        <authorList>
            <person name="Barrera-Redondo J."/>
            <person name="Sanchez-de la Vega G."/>
            <person name="Aguirre-Liguori J.A."/>
            <person name="Castellanos-Morales G."/>
            <person name="Gutierrez-Guerrero Y.T."/>
            <person name="Aguirre-Dugua X."/>
            <person name="Aguirre-Planter E."/>
            <person name="Tenaillon M.I."/>
            <person name="Lira-Saade R."/>
            <person name="Eguiarte L.E."/>
        </authorList>
    </citation>
    <scope>NUCLEOTIDE SEQUENCE [LARGE SCALE GENOMIC DNA]</scope>
    <source>
        <strain evidence="1">JBR-2021</strain>
    </source>
</reference>
<organism evidence="1 2">
    <name type="scientific">Cucurbita argyrosperma subsp. sororia</name>
    <dbReference type="NCBI Taxonomy" id="37648"/>
    <lineage>
        <taxon>Eukaryota</taxon>
        <taxon>Viridiplantae</taxon>
        <taxon>Streptophyta</taxon>
        <taxon>Embryophyta</taxon>
        <taxon>Tracheophyta</taxon>
        <taxon>Spermatophyta</taxon>
        <taxon>Magnoliopsida</taxon>
        <taxon>eudicotyledons</taxon>
        <taxon>Gunneridae</taxon>
        <taxon>Pentapetalae</taxon>
        <taxon>rosids</taxon>
        <taxon>fabids</taxon>
        <taxon>Cucurbitales</taxon>
        <taxon>Cucurbitaceae</taxon>
        <taxon>Cucurbiteae</taxon>
        <taxon>Cucurbita</taxon>
    </lineage>
</organism>
<name>A0AAV6P8Q3_9ROSI</name>
<sequence>MLSVPSNVGVWEQTAFHHSDSDGSSRPHIKAMHLQISLMESVGISIFSVLSWIPPQYLSTNVSEFLV</sequence>
<evidence type="ECO:0000313" key="1">
    <source>
        <dbReference type="EMBL" id="KAG6608297.1"/>
    </source>
</evidence>
<keyword evidence="2" id="KW-1185">Reference proteome</keyword>
<accession>A0AAV6P8Q3</accession>
<dbReference type="AlphaFoldDB" id="A0AAV6P8Q3"/>
<proteinExistence type="predicted"/>